<sequence>MASPCKVQDDVAGNKPEWHTLLLNELAHPNTLTPALSDLIAGLSYLTSTSFSSTFSSLAYHPRYWVHTQHPESPVVLRFPAVLHVGGKHGKTAPYFNQRNEKNDTQIKVDKMKDMKAIFELVGMWEHDVKGEVVRKEPLVKKEQVEGEEGVAKEGEEGEKSASPYPDEVLKCSKRAFDFLHIITQRLEIESNKGLDVSGGTPAHHGFFRHYFNRKNELARSSFYVSSYRFFVDVEDASTIDVDLPPDLEVDLTTRKMSELLEDEGKLFLTQFLSEVTQGFRSKKKKSNDAEDFTLNGLHDPNGRYETWKDAGHGLTKLNAPQVFDKDGAFIHPNQYVEKLKDGIPVVVDVELRVWQFNPRSWTSGCAPSTSTPSPHTRTTQAANKGRSTRRYELMLRSMKLVTSESLGSITPIAPVDSPRKSRKRKAQDQIVPTGDSPLDKWLRSPPSAATAGGSGEVRKAPPGSPTPTGPKVKRVRL</sequence>
<evidence type="ECO:0000313" key="3">
    <source>
        <dbReference type="Proteomes" id="UP000521872"/>
    </source>
</evidence>
<protein>
    <submittedName>
        <fullName evidence="2">Uncharacterized protein</fullName>
    </submittedName>
</protein>
<evidence type="ECO:0000313" key="2">
    <source>
        <dbReference type="EMBL" id="KAF4623253.1"/>
    </source>
</evidence>
<dbReference type="AlphaFoldDB" id="A0A8H4R6G0"/>
<feature type="region of interest" description="Disordered" evidence="1">
    <location>
        <begin position="144"/>
        <end position="165"/>
    </location>
</feature>
<dbReference type="Proteomes" id="UP000521872">
    <property type="component" value="Unassembled WGS sequence"/>
</dbReference>
<reference evidence="2 3" key="1">
    <citation type="submission" date="2019-12" db="EMBL/GenBank/DDBJ databases">
        <authorList>
            <person name="Floudas D."/>
            <person name="Bentzer J."/>
            <person name="Ahren D."/>
            <person name="Johansson T."/>
            <person name="Persson P."/>
            <person name="Tunlid A."/>
        </authorList>
    </citation>
    <scope>NUCLEOTIDE SEQUENCE [LARGE SCALE GENOMIC DNA]</scope>
    <source>
        <strain evidence="2 3">CBS 102.39</strain>
    </source>
</reference>
<organism evidence="2 3">
    <name type="scientific">Agrocybe pediades</name>
    <dbReference type="NCBI Taxonomy" id="84607"/>
    <lineage>
        <taxon>Eukaryota</taxon>
        <taxon>Fungi</taxon>
        <taxon>Dikarya</taxon>
        <taxon>Basidiomycota</taxon>
        <taxon>Agaricomycotina</taxon>
        <taxon>Agaricomycetes</taxon>
        <taxon>Agaricomycetidae</taxon>
        <taxon>Agaricales</taxon>
        <taxon>Agaricineae</taxon>
        <taxon>Strophariaceae</taxon>
        <taxon>Agrocybe</taxon>
    </lineage>
</organism>
<feature type="region of interest" description="Disordered" evidence="1">
    <location>
        <begin position="410"/>
        <end position="478"/>
    </location>
</feature>
<evidence type="ECO:0000256" key="1">
    <source>
        <dbReference type="SAM" id="MobiDB-lite"/>
    </source>
</evidence>
<accession>A0A8H4R6G0</accession>
<comment type="caution">
    <text evidence="2">The sequence shown here is derived from an EMBL/GenBank/DDBJ whole genome shotgun (WGS) entry which is preliminary data.</text>
</comment>
<proteinExistence type="predicted"/>
<feature type="compositionally biased region" description="Basic and acidic residues" evidence="1">
    <location>
        <begin position="144"/>
        <end position="160"/>
    </location>
</feature>
<name>A0A8H4R6G0_9AGAR</name>
<keyword evidence="3" id="KW-1185">Reference proteome</keyword>
<gene>
    <name evidence="2" type="ORF">D9613_002335</name>
</gene>
<feature type="region of interest" description="Disordered" evidence="1">
    <location>
        <begin position="363"/>
        <end position="389"/>
    </location>
</feature>
<dbReference type="EMBL" id="JAACJL010000001">
    <property type="protein sequence ID" value="KAF4623253.1"/>
    <property type="molecule type" value="Genomic_DNA"/>
</dbReference>
<feature type="compositionally biased region" description="Low complexity" evidence="1">
    <location>
        <begin position="368"/>
        <end position="380"/>
    </location>
</feature>